<dbReference type="Pfam" id="PF18199">
    <property type="entry name" value="Dynein_C"/>
    <property type="match status" value="1"/>
</dbReference>
<reference evidence="2" key="1">
    <citation type="journal article" date="2012" name="Nature">
        <title>The oyster genome reveals stress adaptation and complexity of shell formation.</title>
        <authorList>
            <person name="Zhang G."/>
            <person name="Fang X."/>
            <person name="Guo X."/>
            <person name="Li L."/>
            <person name="Luo R."/>
            <person name="Xu F."/>
            <person name="Yang P."/>
            <person name="Zhang L."/>
            <person name="Wang X."/>
            <person name="Qi H."/>
            <person name="Xiong Z."/>
            <person name="Que H."/>
            <person name="Xie Y."/>
            <person name="Holland P.W."/>
            <person name="Paps J."/>
            <person name="Zhu Y."/>
            <person name="Wu F."/>
            <person name="Chen Y."/>
            <person name="Wang J."/>
            <person name="Peng C."/>
            <person name="Meng J."/>
            <person name="Yang L."/>
            <person name="Liu J."/>
            <person name="Wen B."/>
            <person name="Zhang N."/>
            <person name="Huang Z."/>
            <person name="Zhu Q."/>
            <person name="Feng Y."/>
            <person name="Mount A."/>
            <person name="Hedgecock D."/>
            <person name="Xu Z."/>
            <person name="Liu Y."/>
            <person name="Domazet-Loso T."/>
            <person name="Du Y."/>
            <person name="Sun X."/>
            <person name="Zhang S."/>
            <person name="Liu B."/>
            <person name="Cheng P."/>
            <person name="Jiang X."/>
            <person name="Li J."/>
            <person name="Fan D."/>
            <person name="Wang W."/>
            <person name="Fu W."/>
            <person name="Wang T."/>
            <person name="Wang B."/>
            <person name="Zhang J."/>
            <person name="Peng Z."/>
            <person name="Li Y."/>
            <person name="Li N."/>
            <person name="Wang J."/>
            <person name="Chen M."/>
            <person name="He Y."/>
            <person name="Tan F."/>
            <person name="Song X."/>
            <person name="Zheng Q."/>
            <person name="Huang R."/>
            <person name="Yang H."/>
            <person name="Du X."/>
            <person name="Chen L."/>
            <person name="Yang M."/>
            <person name="Gaffney P.M."/>
            <person name="Wang S."/>
            <person name="Luo L."/>
            <person name="She Z."/>
            <person name="Ming Y."/>
            <person name="Huang W."/>
            <person name="Zhang S."/>
            <person name="Huang B."/>
            <person name="Zhang Y."/>
            <person name="Qu T."/>
            <person name="Ni P."/>
            <person name="Miao G."/>
            <person name="Wang J."/>
            <person name="Wang Q."/>
            <person name="Steinberg C.E."/>
            <person name="Wang H."/>
            <person name="Li N."/>
            <person name="Qian L."/>
            <person name="Zhang G."/>
            <person name="Li Y."/>
            <person name="Yang H."/>
            <person name="Liu X."/>
            <person name="Wang J."/>
            <person name="Yin Y."/>
            <person name="Wang J."/>
        </authorList>
    </citation>
    <scope>NUCLEOTIDE SEQUENCE [LARGE SCALE GENOMIC DNA]</scope>
    <source>
        <strain evidence="2">05x7-T-G4-1.051#20</strain>
    </source>
</reference>
<dbReference type="FunFam" id="3.10.490.20:FF:000004">
    <property type="entry name" value="Cytoplasmic dynein heavy chain 2"/>
    <property type="match status" value="1"/>
</dbReference>
<dbReference type="InterPro" id="IPR043160">
    <property type="entry name" value="Dynein_C_barrel"/>
</dbReference>
<name>K1QLI7_MAGGI</name>
<dbReference type="AlphaFoldDB" id="K1QLI7"/>
<evidence type="ECO:0000259" key="1">
    <source>
        <dbReference type="Pfam" id="PF18199"/>
    </source>
</evidence>
<dbReference type="HOGENOM" id="CLU_1628657_0_0_1"/>
<sequence>MFAHIALNLPLEPPFSGVGIGSGPPLPFSCVKLLILNFPGGQTPSPPSRSVREQGVSHNEIRMLLCLVHGKPTAGLNLQGATCKKNKLQLSTTISTKLPVTLLRWIRTDADKVVAGKVTLPVYLNATRSHLLFMLDFDTEGEGSGKDHSFYERGVAIISYDLG</sequence>
<dbReference type="InParanoid" id="K1QLI7"/>
<dbReference type="Gene3D" id="3.10.490.20">
    <property type="match status" value="1"/>
</dbReference>
<proteinExistence type="predicted"/>
<gene>
    <name evidence="2" type="ORF">CGI_10001780</name>
</gene>
<protein>
    <submittedName>
        <fullName evidence="2">Cytoplasmic dynein 1 heavy chain 1</fullName>
    </submittedName>
</protein>
<feature type="domain" description="Dynein heavy chain C-terminal" evidence="1">
    <location>
        <begin position="74"/>
        <end position="158"/>
    </location>
</feature>
<dbReference type="EMBL" id="JH818477">
    <property type="protein sequence ID" value="EKC34758.1"/>
    <property type="molecule type" value="Genomic_DNA"/>
</dbReference>
<accession>K1QLI7</accession>
<dbReference type="InterPro" id="IPR041228">
    <property type="entry name" value="Dynein_C"/>
</dbReference>
<organism evidence="2">
    <name type="scientific">Magallana gigas</name>
    <name type="common">Pacific oyster</name>
    <name type="synonym">Crassostrea gigas</name>
    <dbReference type="NCBI Taxonomy" id="29159"/>
    <lineage>
        <taxon>Eukaryota</taxon>
        <taxon>Metazoa</taxon>
        <taxon>Spiralia</taxon>
        <taxon>Lophotrochozoa</taxon>
        <taxon>Mollusca</taxon>
        <taxon>Bivalvia</taxon>
        <taxon>Autobranchia</taxon>
        <taxon>Pteriomorphia</taxon>
        <taxon>Ostreida</taxon>
        <taxon>Ostreoidea</taxon>
        <taxon>Ostreidae</taxon>
        <taxon>Magallana</taxon>
    </lineage>
</organism>
<evidence type="ECO:0000313" key="2">
    <source>
        <dbReference type="EMBL" id="EKC34758.1"/>
    </source>
</evidence>